<name>A0AAU8WI73_9VIBR</name>
<dbReference type="InterPro" id="IPR050595">
    <property type="entry name" value="Bact_response_regulator"/>
</dbReference>
<sequence length="125" mass="13924">MNEGNTMAKVLAVDDSISIRQMVSHTLQDAGYEVETAADGREALTKAQKTRFDVIISDVNMPIMTGFEFVKAVRMQSQYKFTPILMLTTETSPEKKQEGKAVGATGWLVKPFNPETLLKTLQRVL</sequence>
<evidence type="ECO:0000256" key="1">
    <source>
        <dbReference type="ARBA" id="ARBA00022553"/>
    </source>
</evidence>
<keyword evidence="5" id="KW-1185">Reference proteome</keyword>
<accession>A0AAU8WI73</accession>
<dbReference type="Pfam" id="PF00072">
    <property type="entry name" value="Response_reg"/>
    <property type="match status" value="1"/>
</dbReference>
<reference evidence="5" key="1">
    <citation type="journal article" date="2017" name="Genome Announc.">
        <title>Complete Genome Sequence of Vibrio sp. Strain 2521-89, a Close Relative of Vibrio cholerae Isolated from Lake Water in New Mexico, USA.</title>
        <authorList>
            <person name="Liang K."/>
            <person name="Orata F.D."/>
            <person name="Winkjer N.S."/>
            <person name="Rowe L.A."/>
            <person name="Tarr C.L."/>
            <person name="Boucher Y."/>
        </authorList>
    </citation>
    <scope>NUCLEOTIDE SEQUENCE [LARGE SCALE GENOMIC DNA]</scope>
    <source>
        <strain evidence="5">2521-89</strain>
    </source>
</reference>
<dbReference type="CDD" id="cd17562">
    <property type="entry name" value="REC_CheY4-like"/>
    <property type="match status" value="1"/>
</dbReference>
<feature type="modified residue" description="4-aspartylphosphate" evidence="2">
    <location>
        <position position="58"/>
    </location>
</feature>
<dbReference type="SUPFAM" id="SSF52172">
    <property type="entry name" value="CheY-like"/>
    <property type="match status" value="1"/>
</dbReference>
<evidence type="ECO:0000313" key="4">
    <source>
        <dbReference type="EMBL" id="ASK53768.1"/>
    </source>
</evidence>
<proteinExistence type="predicted"/>
<dbReference type="AlphaFoldDB" id="A0AAU8WI73"/>
<dbReference type="PANTHER" id="PTHR44591">
    <property type="entry name" value="STRESS RESPONSE REGULATOR PROTEIN 1"/>
    <property type="match status" value="1"/>
</dbReference>
<dbReference type="FunFam" id="3.40.50.2300:FF:000074">
    <property type="entry name" value="Fis family transcriptional regulator"/>
    <property type="match status" value="1"/>
</dbReference>
<evidence type="ECO:0000256" key="2">
    <source>
        <dbReference type="PROSITE-ProRule" id="PRU00169"/>
    </source>
</evidence>
<dbReference type="InterPro" id="IPR011006">
    <property type="entry name" value="CheY-like_superfamily"/>
</dbReference>
<dbReference type="GO" id="GO:0000160">
    <property type="term" value="P:phosphorelay signal transduction system"/>
    <property type="evidence" value="ECO:0007669"/>
    <property type="project" value="InterPro"/>
</dbReference>
<dbReference type="PROSITE" id="PS50110">
    <property type="entry name" value="RESPONSE_REGULATORY"/>
    <property type="match status" value="1"/>
</dbReference>
<dbReference type="Gene3D" id="3.40.50.2300">
    <property type="match status" value="1"/>
</dbReference>
<reference evidence="4 5" key="2">
    <citation type="submission" date="2017-06" db="EMBL/GenBank/DDBJ databases">
        <title>Complete genome sequence of Vibrio sp. 2521-89, a close relative of Vibrio cholerae isolated from lake water in New Mexico, USA.</title>
        <authorList>
            <person name="Liang K."/>
            <person name="Orata F.D."/>
            <person name="Winkjer N.S."/>
            <person name="Tarr C.L."/>
            <person name="Boucher Y."/>
        </authorList>
    </citation>
    <scope>NUCLEOTIDE SEQUENCE [LARGE SCALE GENOMIC DNA]</scope>
    <source>
        <strain evidence="4 5">2521-89</strain>
    </source>
</reference>
<dbReference type="Proteomes" id="UP000198371">
    <property type="component" value="Chromosome 2"/>
</dbReference>
<evidence type="ECO:0000313" key="5">
    <source>
        <dbReference type="Proteomes" id="UP000198371"/>
    </source>
</evidence>
<gene>
    <name evidence="4" type="ORF">CEQ48_02940</name>
</gene>
<dbReference type="PANTHER" id="PTHR44591:SF25">
    <property type="entry name" value="CHEMOTAXIS TWO-COMPONENT RESPONSE REGULATOR"/>
    <property type="match status" value="1"/>
</dbReference>
<evidence type="ECO:0000259" key="3">
    <source>
        <dbReference type="PROSITE" id="PS50110"/>
    </source>
</evidence>
<protein>
    <submittedName>
        <fullName evidence="4">Response regulator</fullName>
    </submittedName>
</protein>
<dbReference type="InterPro" id="IPR001789">
    <property type="entry name" value="Sig_transdc_resp-reg_receiver"/>
</dbReference>
<dbReference type="SMART" id="SM00448">
    <property type="entry name" value="REC"/>
    <property type="match status" value="1"/>
</dbReference>
<organism evidence="4 5">
    <name type="scientific">Vibrio tarriae</name>
    <dbReference type="NCBI Taxonomy" id="2014742"/>
    <lineage>
        <taxon>Bacteria</taxon>
        <taxon>Pseudomonadati</taxon>
        <taxon>Pseudomonadota</taxon>
        <taxon>Gammaproteobacteria</taxon>
        <taxon>Vibrionales</taxon>
        <taxon>Vibrionaceae</taxon>
        <taxon>Vibrio</taxon>
    </lineage>
</organism>
<dbReference type="EMBL" id="CP022352">
    <property type="protein sequence ID" value="ASK53768.1"/>
    <property type="molecule type" value="Genomic_DNA"/>
</dbReference>
<keyword evidence="1 2" id="KW-0597">Phosphoprotein</keyword>
<feature type="domain" description="Response regulatory" evidence="3">
    <location>
        <begin position="9"/>
        <end position="125"/>
    </location>
</feature>
<dbReference type="KEGG" id="vti:CEQ48_02940"/>